<keyword evidence="1" id="KW-0678">Repressor</keyword>
<dbReference type="Proteomes" id="UP000032066">
    <property type="component" value="Unassembled WGS sequence"/>
</dbReference>
<feature type="DNA-binding region" description="H-T-H motif" evidence="5">
    <location>
        <begin position="33"/>
        <end position="52"/>
    </location>
</feature>
<name>A0A0D0PVK7_KITGR</name>
<dbReference type="InterPro" id="IPR039538">
    <property type="entry name" value="BetI_C"/>
</dbReference>
<accession>A0A0D0PVK7</accession>
<dbReference type="SUPFAM" id="SSF48498">
    <property type="entry name" value="Tetracyclin repressor-like, C-terminal domain"/>
    <property type="match status" value="1"/>
</dbReference>
<feature type="domain" description="HTH tetR-type" evidence="6">
    <location>
        <begin position="10"/>
        <end position="70"/>
    </location>
</feature>
<evidence type="ECO:0000256" key="2">
    <source>
        <dbReference type="ARBA" id="ARBA00023015"/>
    </source>
</evidence>
<evidence type="ECO:0000256" key="4">
    <source>
        <dbReference type="ARBA" id="ARBA00023163"/>
    </source>
</evidence>
<dbReference type="STRING" id="2064.TR51_08705"/>
<protein>
    <submittedName>
        <fullName evidence="7">TetR family transcriptional regulator</fullName>
    </submittedName>
</protein>
<dbReference type="EMBL" id="JXZB01000002">
    <property type="protein sequence ID" value="KIQ64402.1"/>
    <property type="molecule type" value="Genomic_DNA"/>
</dbReference>
<dbReference type="AlphaFoldDB" id="A0A0D0PVK7"/>
<dbReference type="GO" id="GO:0000976">
    <property type="term" value="F:transcription cis-regulatory region binding"/>
    <property type="evidence" value="ECO:0007669"/>
    <property type="project" value="TreeGrafter"/>
</dbReference>
<evidence type="ECO:0000256" key="1">
    <source>
        <dbReference type="ARBA" id="ARBA00022491"/>
    </source>
</evidence>
<dbReference type="PATRIC" id="fig|2064.6.peg.1851"/>
<reference evidence="7 8" key="1">
    <citation type="submission" date="2015-02" db="EMBL/GenBank/DDBJ databases">
        <title>Draft genome sequence of Kitasatospora griseola MF730-N6, a bafilomycin, terpentecin and satosporin producer.</title>
        <authorList>
            <person name="Arens J.C."/>
            <person name="Haltli B."/>
            <person name="Kerr R.G."/>
        </authorList>
    </citation>
    <scope>NUCLEOTIDE SEQUENCE [LARGE SCALE GENOMIC DNA]</scope>
    <source>
        <strain evidence="7 8">MF730-N6</strain>
    </source>
</reference>
<dbReference type="OrthoDB" id="9816296at2"/>
<keyword evidence="8" id="KW-1185">Reference proteome</keyword>
<dbReference type="InterPro" id="IPR036271">
    <property type="entry name" value="Tet_transcr_reg_TetR-rel_C_sf"/>
</dbReference>
<evidence type="ECO:0000256" key="3">
    <source>
        <dbReference type="ARBA" id="ARBA00023125"/>
    </source>
</evidence>
<dbReference type="RefSeq" id="WP_043909926.1">
    <property type="nucleotide sequence ID" value="NZ_JXZB01000002.1"/>
</dbReference>
<gene>
    <name evidence="7" type="ORF">TR51_08705</name>
</gene>
<keyword evidence="4" id="KW-0804">Transcription</keyword>
<evidence type="ECO:0000313" key="8">
    <source>
        <dbReference type="Proteomes" id="UP000032066"/>
    </source>
</evidence>
<comment type="caution">
    <text evidence="7">The sequence shown here is derived from an EMBL/GenBank/DDBJ whole genome shotgun (WGS) entry which is preliminary data.</text>
</comment>
<dbReference type="InterPro" id="IPR009057">
    <property type="entry name" value="Homeodomain-like_sf"/>
</dbReference>
<sequence>MTPPARGDHEARRRDVSEAVWRVLAARGFGGLTLRAVAAELGASTGLLTHYFPNKRALVAHALDVLDRQAAERRRPATEEAATARGLAVLRAALLDVLPLDGAGAAGNRIRVGSWDAALTDPGLTAEHAERYRRARRRMTELCAEAQELGELPADRPAADLAALAQSFALGLVVQALFAPAEFPPERQRALLDGFLAALVTGERPDPVGS</sequence>
<dbReference type="PROSITE" id="PS50977">
    <property type="entry name" value="HTH_TETR_2"/>
    <property type="match status" value="1"/>
</dbReference>
<keyword evidence="2" id="KW-0805">Transcription regulation</keyword>
<evidence type="ECO:0000256" key="5">
    <source>
        <dbReference type="PROSITE-ProRule" id="PRU00335"/>
    </source>
</evidence>
<dbReference type="InterPro" id="IPR050109">
    <property type="entry name" value="HTH-type_TetR-like_transc_reg"/>
</dbReference>
<keyword evidence="3 5" id="KW-0238">DNA-binding</keyword>
<dbReference type="InterPro" id="IPR001647">
    <property type="entry name" value="HTH_TetR"/>
</dbReference>
<dbReference type="PANTHER" id="PTHR30055:SF148">
    <property type="entry name" value="TETR-FAMILY TRANSCRIPTIONAL REGULATOR"/>
    <property type="match status" value="1"/>
</dbReference>
<dbReference type="InterPro" id="IPR023772">
    <property type="entry name" value="DNA-bd_HTH_TetR-type_CS"/>
</dbReference>
<evidence type="ECO:0000259" key="6">
    <source>
        <dbReference type="PROSITE" id="PS50977"/>
    </source>
</evidence>
<dbReference type="SUPFAM" id="SSF46689">
    <property type="entry name" value="Homeodomain-like"/>
    <property type="match status" value="1"/>
</dbReference>
<dbReference type="Gene3D" id="1.10.357.10">
    <property type="entry name" value="Tetracycline Repressor, domain 2"/>
    <property type="match status" value="1"/>
</dbReference>
<dbReference type="PANTHER" id="PTHR30055">
    <property type="entry name" value="HTH-TYPE TRANSCRIPTIONAL REGULATOR RUTR"/>
    <property type="match status" value="1"/>
</dbReference>
<organism evidence="7 8">
    <name type="scientific">Kitasatospora griseola</name>
    <name type="common">Streptomyces griseolosporeus</name>
    <dbReference type="NCBI Taxonomy" id="2064"/>
    <lineage>
        <taxon>Bacteria</taxon>
        <taxon>Bacillati</taxon>
        <taxon>Actinomycetota</taxon>
        <taxon>Actinomycetes</taxon>
        <taxon>Kitasatosporales</taxon>
        <taxon>Streptomycetaceae</taxon>
        <taxon>Kitasatospora</taxon>
    </lineage>
</organism>
<dbReference type="PROSITE" id="PS01081">
    <property type="entry name" value="HTH_TETR_1"/>
    <property type="match status" value="1"/>
</dbReference>
<evidence type="ECO:0000313" key="7">
    <source>
        <dbReference type="EMBL" id="KIQ64402.1"/>
    </source>
</evidence>
<proteinExistence type="predicted"/>
<dbReference type="GO" id="GO:0003700">
    <property type="term" value="F:DNA-binding transcription factor activity"/>
    <property type="evidence" value="ECO:0007669"/>
    <property type="project" value="TreeGrafter"/>
</dbReference>
<dbReference type="Pfam" id="PF00440">
    <property type="entry name" value="TetR_N"/>
    <property type="match status" value="1"/>
</dbReference>
<dbReference type="Pfam" id="PF13977">
    <property type="entry name" value="TetR_C_6"/>
    <property type="match status" value="1"/>
</dbReference>